<comment type="similarity">
    <text evidence="1 3">Belongs to the type-B carboxylesterase/lipase family.</text>
</comment>
<dbReference type="InterPro" id="IPR029058">
    <property type="entry name" value="AB_hydrolase_fold"/>
</dbReference>
<evidence type="ECO:0000259" key="6">
    <source>
        <dbReference type="Pfam" id="PF00135"/>
    </source>
</evidence>
<dbReference type="Pfam" id="PF00135">
    <property type="entry name" value="COesterase"/>
    <property type="match status" value="1"/>
</dbReference>
<dbReference type="InterPro" id="IPR050309">
    <property type="entry name" value="Type-B_Carboxylest/Lipase"/>
</dbReference>
<dbReference type="Proteomes" id="UP000664169">
    <property type="component" value="Unassembled WGS sequence"/>
</dbReference>
<sequence length="663" mass="72110">MADSHSSTTTISNTNKGSQQSPLLDLTYVNRQLDLHNRNSGNGPFPSHVGLAPNSEWQTREGILTPETNTLPKLPNIRNTKHWRRCYDKTMYQDIYNDKRSNDLPASTSFFSSIFPRVVVRRRIEIILVSLLAIMVAIATFCATALATAATQVTSTGSTVNLSYGQYQGNALPSNVTEFLGVRFAAPAVRFSAPQPPQAFEGVHIADTKGPGCKGSGSWGTTDTEDCLFADIFAPTGATSKSKLPVYVFIQGGGLTNAVAHFNGTSLIQTANKNELVVVSFAYRTGPFGFLASKEIQQGGNLNVGYLDQHRLLQWVNKEITQFGGDPTHVTIGGQSAGAGSVVSQLTAYGGIDRGLFQAALIESPSMPPVRNVTDQQYQYDNIVQNAGCQNETDTLACLRSKSASDITKAAVPAPFPGANGAPVYQWVPTIDGDFVRDLPVAAMARGNFIKVPTVFGGVTSEGSIFTPRSISDESSARRFIHNNWPTVSSTELDQYTKMYNFDDTRDDPNWWQRAAQAYGETRYTCPGQHLSNIVAQQPGMANKVWNWRYNVATQSQKSSGNGVSHGSELSAVWGGSSGQTHQLLASTEGVSNIVNHIQDYWISFAQTYDPNARKAASAPEWAQWNGQNRVLFNLNGTTMETVDQAQLNRCGYLAQITIGLKQ</sequence>
<comment type="caution">
    <text evidence="7">The sequence shown here is derived from an EMBL/GenBank/DDBJ whole genome shotgun (WGS) entry which is preliminary data.</text>
</comment>
<dbReference type="EMBL" id="CAJPDQ010000023">
    <property type="protein sequence ID" value="CAF9925302.1"/>
    <property type="molecule type" value="Genomic_DNA"/>
</dbReference>
<keyword evidence="5" id="KW-1133">Transmembrane helix</keyword>
<evidence type="ECO:0000256" key="5">
    <source>
        <dbReference type="SAM" id="Phobius"/>
    </source>
</evidence>
<feature type="region of interest" description="Disordered" evidence="4">
    <location>
        <begin position="1"/>
        <end position="23"/>
    </location>
</feature>
<evidence type="ECO:0000256" key="4">
    <source>
        <dbReference type="SAM" id="MobiDB-lite"/>
    </source>
</evidence>
<dbReference type="EC" id="3.1.1.-" evidence="3"/>
<feature type="domain" description="Carboxylesterase type B" evidence="6">
    <location>
        <begin position="158"/>
        <end position="649"/>
    </location>
</feature>
<dbReference type="OrthoDB" id="408631at2759"/>
<dbReference type="PANTHER" id="PTHR11559">
    <property type="entry name" value="CARBOXYLESTERASE"/>
    <property type="match status" value="1"/>
</dbReference>
<keyword evidence="5" id="KW-0812">Transmembrane</keyword>
<dbReference type="InterPro" id="IPR002018">
    <property type="entry name" value="CarbesteraseB"/>
</dbReference>
<dbReference type="SUPFAM" id="SSF53474">
    <property type="entry name" value="alpha/beta-Hydrolases"/>
    <property type="match status" value="1"/>
</dbReference>
<evidence type="ECO:0000256" key="3">
    <source>
        <dbReference type="RuleBase" id="RU361235"/>
    </source>
</evidence>
<organism evidence="7 8">
    <name type="scientific">Gomphillus americanus</name>
    <dbReference type="NCBI Taxonomy" id="1940652"/>
    <lineage>
        <taxon>Eukaryota</taxon>
        <taxon>Fungi</taxon>
        <taxon>Dikarya</taxon>
        <taxon>Ascomycota</taxon>
        <taxon>Pezizomycotina</taxon>
        <taxon>Lecanoromycetes</taxon>
        <taxon>OSLEUM clade</taxon>
        <taxon>Ostropomycetidae</taxon>
        <taxon>Ostropales</taxon>
        <taxon>Graphidaceae</taxon>
        <taxon>Gomphilloideae</taxon>
        <taxon>Gomphillus</taxon>
    </lineage>
</organism>
<proteinExistence type="inferred from homology"/>
<evidence type="ECO:0000313" key="7">
    <source>
        <dbReference type="EMBL" id="CAF9925302.1"/>
    </source>
</evidence>
<dbReference type="GO" id="GO:0016787">
    <property type="term" value="F:hydrolase activity"/>
    <property type="evidence" value="ECO:0007669"/>
    <property type="project" value="UniProtKB-KW"/>
</dbReference>
<evidence type="ECO:0000256" key="1">
    <source>
        <dbReference type="ARBA" id="ARBA00005964"/>
    </source>
</evidence>
<protein>
    <recommendedName>
        <fullName evidence="3">Carboxylic ester hydrolase</fullName>
        <ecNumber evidence="3">3.1.1.-</ecNumber>
    </recommendedName>
</protein>
<feature type="compositionally biased region" description="Low complexity" evidence="4">
    <location>
        <begin position="1"/>
        <end position="15"/>
    </location>
</feature>
<accession>A0A8H3FHJ1</accession>
<keyword evidence="8" id="KW-1185">Reference proteome</keyword>
<feature type="transmembrane region" description="Helical" evidence="5">
    <location>
        <begin position="126"/>
        <end position="150"/>
    </location>
</feature>
<dbReference type="PROSITE" id="PS00122">
    <property type="entry name" value="CARBOXYLESTERASE_B_1"/>
    <property type="match status" value="1"/>
</dbReference>
<dbReference type="InterPro" id="IPR019826">
    <property type="entry name" value="Carboxylesterase_B_AS"/>
</dbReference>
<gene>
    <name evidence="7" type="ORF">GOMPHAMPRED_003853</name>
</gene>
<name>A0A8H3FHJ1_9LECA</name>
<keyword evidence="5" id="KW-0472">Membrane</keyword>
<keyword evidence="2 3" id="KW-0378">Hydrolase</keyword>
<dbReference type="Gene3D" id="3.40.50.1820">
    <property type="entry name" value="alpha/beta hydrolase"/>
    <property type="match status" value="1"/>
</dbReference>
<evidence type="ECO:0000256" key="2">
    <source>
        <dbReference type="ARBA" id="ARBA00022801"/>
    </source>
</evidence>
<evidence type="ECO:0000313" key="8">
    <source>
        <dbReference type="Proteomes" id="UP000664169"/>
    </source>
</evidence>
<dbReference type="AlphaFoldDB" id="A0A8H3FHJ1"/>
<reference evidence="7" key="1">
    <citation type="submission" date="2021-03" db="EMBL/GenBank/DDBJ databases">
        <authorList>
            <person name="Tagirdzhanova G."/>
        </authorList>
    </citation>
    <scope>NUCLEOTIDE SEQUENCE</scope>
</reference>